<evidence type="ECO:0000313" key="2">
    <source>
        <dbReference type="Proteomes" id="UP000619260"/>
    </source>
</evidence>
<evidence type="ECO:0000313" key="1">
    <source>
        <dbReference type="EMBL" id="GIJ52237.1"/>
    </source>
</evidence>
<name>A0A8J3YXA3_9ACTN</name>
<dbReference type="RefSeq" id="WP_203905635.1">
    <property type="nucleotide sequence ID" value="NZ_BOPF01000069.1"/>
</dbReference>
<accession>A0A8J3YXA3</accession>
<evidence type="ECO:0008006" key="3">
    <source>
        <dbReference type="Google" id="ProtNLM"/>
    </source>
</evidence>
<gene>
    <name evidence="1" type="ORF">Val02_91230</name>
</gene>
<reference evidence="1" key="1">
    <citation type="submission" date="2021-01" db="EMBL/GenBank/DDBJ databases">
        <title>Whole genome shotgun sequence of Virgisporangium aliadipatigenens NBRC 105644.</title>
        <authorList>
            <person name="Komaki H."/>
            <person name="Tamura T."/>
        </authorList>
    </citation>
    <scope>NUCLEOTIDE SEQUENCE</scope>
    <source>
        <strain evidence="1">NBRC 105644</strain>
    </source>
</reference>
<keyword evidence="2" id="KW-1185">Reference proteome</keyword>
<protein>
    <recommendedName>
        <fullName evidence="3">Polyketide cyclase / dehydrase and lipid transport</fullName>
    </recommendedName>
</protein>
<sequence>MSARQTTVRMSVELDVPDRVAFERICRIEDHPQYRTGVLRVQTRSETEFRGELAESVFTARIRRREPDHLLHWQTVTGPTYEEIVTVEPVSTLRSRIIVEATGPGDLMSQLALDVIEFKRAVERDHPHGGHHANELPPASFRHRSNWRDGLLYGRTGAGEPH</sequence>
<dbReference type="EMBL" id="BOPF01000069">
    <property type="protein sequence ID" value="GIJ52237.1"/>
    <property type="molecule type" value="Genomic_DNA"/>
</dbReference>
<dbReference type="SUPFAM" id="SSF55961">
    <property type="entry name" value="Bet v1-like"/>
    <property type="match status" value="1"/>
</dbReference>
<dbReference type="AlphaFoldDB" id="A0A8J3YXA3"/>
<organism evidence="1 2">
    <name type="scientific">Virgisporangium aliadipatigenens</name>
    <dbReference type="NCBI Taxonomy" id="741659"/>
    <lineage>
        <taxon>Bacteria</taxon>
        <taxon>Bacillati</taxon>
        <taxon>Actinomycetota</taxon>
        <taxon>Actinomycetes</taxon>
        <taxon>Micromonosporales</taxon>
        <taxon>Micromonosporaceae</taxon>
        <taxon>Virgisporangium</taxon>
    </lineage>
</organism>
<dbReference type="Proteomes" id="UP000619260">
    <property type="component" value="Unassembled WGS sequence"/>
</dbReference>
<comment type="caution">
    <text evidence="1">The sequence shown here is derived from an EMBL/GenBank/DDBJ whole genome shotgun (WGS) entry which is preliminary data.</text>
</comment>
<proteinExistence type="predicted"/>
<dbReference type="InterPro" id="IPR023393">
    <property type="entry name" value="START-like_dom_sf"/>
</dbReference>
<dbReference type="Gene3D" id="3.30.530.20">
    <property type="match status" value="1"/>
</dbReference>